<dbReference type="EMBL" id="JANJYJ010000008">
    <property type="protein sequence ID" value="KAK3195077.1"/>
    <property type="molecule type" value="Genomic_DNA"/>
</dbReference>
<feature type="region of interest" description="Disordered" evidence="1">
    <location>
        <begin position="1"/>
        <end position="44"/>
    </location>
</feature>
<dbReference type="PANTHER" id="PTHR34115">
    <property type="entry name" value="PROTEIN, PUTATIVE-RELATED"/>
    <property type="match status" value="1"/>
</dbReference>
<sequence length="198" mass="22299">MKARTYKNGLHRAHGAPVNNKQNMAEIQQQQQQRMQEGRGADDGADANADAPQLIFMISKSFNCLIPILINVVQVKYSEGKDKSPFETHPATMWIFVFSTFIYFSAGQRSVTVAIISGSLSSVSLVSVLLPRLLGTLIFIIPCAFVTIIVAYRVHAVLIHYAYHKLHQTIKYIISSFSVNCKWFTRNTSILRQQRLPV</sequence>
<name>A0AAE0DXU0_9ROSI</name>
<evidence type="ECO:0000256" key="2">
    <source>
        <dbReference type="SAM" id="Phobius"/>
    </source>
</evidence>
<proteinExistence type="predicted"/>
<keyword evidence="4" id="KW-1185">Reference proteome</keyword>
<keyword evidence="2" id="KW-1133">Transmembrane helix</keyword>
<keyword evidence="2" id="KW-0472">Membrane</keyword>
<dbReference type="Proteomes" id="UP001281410">
    <property type="component" value="Unassembled WGS sequence"/>
</dbReference>
<evidence type="ECO:0000256" key="1">
    <source>
        <dbReference type="SAM" id="MobiDB-lite"/>
    </source>
</evidence>
<evidence type="ECO:0000313" key="3">
    <source>
        <dbReference type="EMBL" id="KAK3195077.1"/>
    </source>
</evidence>
<organism evidence="3 4">
    <name type="scientific">Dipteronia sinensis</name>
    <dbReference type="NCBI Taxonomy" id="43782"/>
    <lineage>
        <taxon>Eukaryota</taxon>
        <taxon>Viridiplantae</taxon>
        <taxon>Streptophyta</taxon>
        <taxon>Embryophyta</taxon>
        <taxon>Tracheophyta</taxon>
        <taxon>Spermatophyta</taxon>
        <taxon>Magnoliopsida</taxon>
        <taxon>eudicotyledons</taxon>
        <taxon>Gunneridae</taxon>
        <taxon>Pentapetalae</taxon>
        <taxon>rosids</taxon>
        <taxon>malvids</taxon>
        <taxon>Sapindales</taxon>
        <taxon>Sapindaceae</taxon>
        <taxon>Hippocastanoideae</taxon>
        <taxon>Acereae</taxon>
        <taxon>Dipteronia</taxon>
    </lineage>
</organism>
<gene>
    <name evidence="3" type="ORF">Dsin_026387</name>
</gene>
<feature type="compositionally biased region" description="Basic residues" evidence="1">
    <location>
        <begin position="1"/>
        <end position="14"/>
    </location>
</feature>
<protein>
    <submittedName>
        <fullName evidence="3">Uncharacterized protein</fullName>
    </submittedName>
</protein>
<accession>A0AAE0DXU0</accession>
<dbReference type="AlphaFoldDB" id="A0AAE0DXU0"/>
<feature type="transmembrane region" description="Helical" evidence="2">
    <location>
        <begin position="136"/>
        <end position="163"/>
    </location>
</feature>
<evidence type="ECO:0000313" key="4">
    <source>
        <dbReference type="Proteomes" id="UP001281410"/>
    </source>
</evidence>
<comment type="caution">
    <text evidence="3">The sequence shown here is derived from an EMBL/GenBank/DDBJ whole genome shotgun (WGS) entry which is preliminary data.</text>
</comment>
<dbReference type="PANTHER" id="PTHR34115:SF6">
    <property type="entry name" value="PROTEIN, PUTATIVE-RELATED"/>
    <property type="match status" value="1"/>
</dbReference>
<reference evidence="3" key="1">
    <citation type="journal article" date="2023" name="Plant J.">
        <title>Genome sequences and population genomics provide insights into the demographic history, inbreeding, and mutation load of two 'living fossil' tree species of Dipteronia.</title>
        <authorList>
            <person name="Feng Y."/>
            <person name="Comes H.P."/>
            <person name="Chen J."/>
            <person name="Zhu S."/>
            <person name="Lu R."/>
            <person name="Zhang X."/>
            <person name="Li P."/>
            <person name="Qiu J."/>
            <person name="Olsen K.M."/>
            <person name="Qiu Y."/>
        </authorList>
    </citation>
    <scope>NUCLEOTIDE SEQUENCE</scope>
    <source>
        <strain evidence="3">NBL</strain>
    </source>
</reference>
<dbReference type="InterPro" id="IPR053258">
    <property type="entry name" value="Ca-permeable_cation_channel"/>
</dbReference>
<keyword evidence="2" id="KW-0812">Transmembrane</keyword>